<organism evidence="2 3">
    <name type="scientific">Agrobacterium pusense</name>
    <dbReference type="NCBI Taxonomy" id="648995"/>
    <lineage>
        <taxon>Bacteria</taxon>
        <taxon>Pseudomonadati</taxon>
        <taxon>Pseudomonadota</taxon>
        <taxon>Alphaproteobacteria</taxon>
        <taxon>Hyphomicrobiales</taxon>
        <taxon>Rhizobiaceae</taxon>
        <taxon>Rhizobium/Agrobacterium group</taxon>
        <taxon>Agrobacterium</taxon>
    </lineage>
</organism>
<keyword evidence="1" id="KW-0812">Transmembrane</keyword>
<sequence length="96" mass="10625">MPESKIEQIKEFSRHLAAIIITLSLIYFAMIAMLNNMTAISSAQRAFLAALGPVGSPLPIVVSFLGLLGVLWFGRNFTRLLSALQRVSYLFVKQVI</sequence>
<comment type="caution">
    <text evidence="2">The sequence shown here is derived from an EMBL/GenBank/DDBJ whole genome shotgun (WGS) entry which is preliminary data.</text>
</comment>
<feature type="transmembrane region" description="Helical" evidence="1">
    <location>
        <begin position="46"/>
        <end position="73"/>
    </location>
</feature>
<keyword evidence="1" id="KW-0472">Membrane</keyword>
<evidence type="ECO:0000313" key="3">
    <source>
        <dbReference type="Proteomes" id="UP001155820"/>
    </source>
</evidence>
<feature type="transmembrane region" description="Helical" evidence="1">
    <location>
        <begin position="12"/>
        <end position="34"/>
    </location>
</feature>
<evidence type="ECO:0000313" key="2">
    <source>
        <dbReference type="EMBL" id="NRF18019.1"/>
    </source>
</evidence>
<geneLocation type="plasmid" evidence="2">
    <name>unnamed3</name>
</geneLocation>
<dbReference type="AlphaFoldDB" id="A0AA44EGV3"/>
<accession>A0AA44EGV3</accession>
<keyword evidence="3" id="KW-1185">Reference proteome</keyword>
<evidence type="ECO:0000256" key="1">
    <source>
        <dbReference type="SAM" id="Phobius"/>
    </source>
</evidence>
<gene>
    <name evidence="2" type="ORF">FOB26_02485</name>
</gene>
<name>A0AA44EGV3_9HYPH</name>
<keyword evidence="1" id="KW-1133">Transmembrane helix</keyword>
<dbReference type="RefSeq" id="WP_172873355.1">
    <property type="nucleotide sequence ID" value="NZ_JABRWL010000004.1"/>
</dbReference>
<reference evidence="2" key="1">
    <citation type="submission" date="2019-07" db="EMBL/GenBank/DDBJ databases">
        <title>FDA dAtabase for Regulatory Grade micrObial Sequences (FDA-ARGOS): Supporting development and validation of Infectious Disease Dx tests.</title>
        <authorList>
            <person name="Bachman M."/>
            <person name="Young C."/>
            <person name="Tallon L."/>
            <person name="Sadzewicz L."/>
            <person name="Vavikolanu K."/>
            <person name="Mehta A."/>
            <person name="Aluvathingal J."/>
            <person name="Nadendla S."/>
            <person name="Nandy P."/>
            <person name="Geyer C."/>
            <person name="Yan Y."/>
            <person name="Sichtig H."/>
        </authorList>
    </citation>
    <scope>NUCLEOTIDE SEQUENCE</scope>
    <source>
        <strain evidence="2">FDAARGOS_618</strain>
        <plasmid evidence="2">unnamed3</plasmid>
    </source>
</reference>
<dbReference type="EMBL" id="JABRWM010000003">
    <property type="protein sequence ID" value="NRF18019.1"/>
    <property type="molecule type" value="Genomic_DNA"/>
</dbReference>
<keyword evidence="2" id="KW-0614">Plasmid</keyword>
<proteinExistence type="predicted"/>
<dbReference type="Proteomes" id="UP001155820">
    <property type="component" value="Unassembled WGS sequence"/>
</dbReference>
<protein>
    <submittedName>
        <fullName evidence="2">Uncharacterized protein</fullName>
    </submittedName>
</protein>